<reference evidence="3 4" key="1">
    <citation type="submission" date="2019-06" db="EMBL/GenBank/DDBJ databases">
        <title>Sequencing the genomes of 1000 actinobacteria strains.</title>
        <authorList>
            <person name="Klenk H.-P."/>
        </authorList>
    </citation>
    <scope>NUCLEOTIDE SEQUENCE [LARGE SCALE GENOMIC DNA]</scope>
    <source>
        <strain evidence="3 4">DSM 18082</strain>
    </source>
</reference>
<comment type="function">
    <text evidence="2">Hydrolyzes RNA 2',3'-cyclic phosphodiester to an RNA 2'-phosphomonoester.</text>
</comment>
<dbReference type="PANTHER" id="PTHR35561:SF1">
    <property type="entry name" value="RNA 2',3'-CYCLIC PHOSPHODIESTERASE"/>
    <property type="match status" value="1"/>
</dbReference>
<name>A0A542Z7S6_9MICO</name>
<dbReference type="GO" id="GO:0016874">
    <property type="term" value="F:ligase activity"/>
    <property type="evidence" value="ECO:0007669"/>
    <property type="project" value="UniProtKB-KW"/>
</dbReference>
<evidence type="ECO:0000256" key="2">
    <source>
        <dbReference type="HAMAP-Rule" id="MF_01940"/>
    </source>
</evidence>
<dbReference type="Gene3D" id="3.90.1140.10">
    <property type="entry name" value="Cyclic phosphodiesterase"/>
    <property type="match status" value="1"/>
</dbReference>
<dbReference type="AlphaFoldDB" id="A0A542Z7S6"/>
<keyword evidence="4" id="KW-1185">Reference proteome</keyword>
<evidence type="ECO:0000313" key="4">
    <source>
        <dbReference type="Proteomes" id="UP000319514"/>
    </source>
</evidence>
<feature type="short sequence motif" description="HXTX 1" evidence="2">
    <location>
        <begin position="38"/>
        <end position="41"/>
    </location>
</feature>
<protein>
    <recommendedName>
        <fullName evidence="2">RNA 2',3'-cyclic phosphodiesterase</fullName>
        <shortName evidence="2">RNA 2',3'-CPDase</shortName>
        <ecNumber evidence="2">3.1.4.58</ecNumber>
    </recommendedName>
</protein>
<proteinExistence type="inferred from homology"/>
<feature type="short sequence motif" description="HXTX 2" evidence="2">
    <location>
        <begin position="127"/>
        <end position="130"/>
    </location>
</feature>
<dbReference type="InterPro" id="IPR009097">
    <property type="entry name" value="Cyclic_Pdiesterase"/>
</dbReference>
<gene>
    <name evidence="3" type="ORF">FB474_4004</name>
</gene>
<accession>A0A542Z7S6</accession>
<feature type="active site" description="Proton donor" evidence="2">
    <location>
        <position position="38"/>
    </location>
</feature>
<dbReference type="GO" id="GO:0004113">
    <property type="term" value="F:2',3'-cyclic-nucleotide 3'-phosphodiesterase activity"/>
    <property type="evidence" value="ECO:0007669"/>
    <property type="project" value="InterPro"/>
</dbReference>
<comment type="catalytic activity">
    <reaction evidence="2">
        <text>a 3'-end 2',3'-cyclophospho-ribonucleotide-RNA + H2O = a 3'-end 2'-phospho-ribonucleotide-RNA + H(+)</text>
        <dbReference type="Rhea" id="RHEA:11828"/>
        <dbReference type="Rhea" id="RHEA-COMP:10464"/>
        <dbReference type="Rhea" id="RHEA-COMP:17353"/>
        <dbReference type="ChEBI" id="CHEBI:15377"/>
        <dbReference type="ChEBI" id="CHEBI:15378"/>
        <dbReference type="ChEBI" id="CHEBI:83064"/>
        <dbReference type="ChEBI" id="CHEBI:173113"/>
        <dbReference type="EC" id="3.1.4.58"/>
    </reaction>
</comment>
<dbReference type="HAMAP" id="MF_01940">
    <property type="entry name" value="RNA_CPDase"/>
    <property type="match status" value="1"/>
</dbReference>
<evidence type="ECO:0000313" key="3">
    <source>
        <dbReference type="EMBL" id="TQL56388.1"/>
    </source>
</evidence>
<dbReference type="PANTHER" id="PTHR35561">
    <property type="entry name" value="RNA 2',3'-CYCLIC PHOSPHODIESTERASE"/>
    <property type="match status" value="1"/>
</dbReference>
<dbReference type="InterPro" id="IPR004175">
    <property type="entry name" value="RNA_CPDase"/>
</dbReference>
<dbReference type="GO" id="GO:0008664">
    <property type="term" value="F:RNA 2',3'-cyclic 3'-phosphodiesterase activity"/>
    <property type="evidence" value="ECO:0007669"/>
    <property type="project" value="UniProtKB-EC"/>
</dbReference>
<comment type="similarity">
    <text evidence="2">Belongs to the 2H phosphoesterase superfamily. ThpR family.</text>
</comment>
<dbReference type="Pfam" id="PF13563">
    <property type="entry name" value="2_5_RNA_ligase2"/>
    <property type="match status" value="1"/>
</dbReference>
<dbReference type="EMBL" id="VFOQ01000003">
    <property type="protein sequence ID" value="TQL56388.1"/>
    <property type="molecule type" value="Genomic_DNA"/>
</dbReference>
<comment type="caution">
    <text evidence="3">The sequence shown here is derived from an EMBL/GenBank/DDBJ whole genome shotgun (WGS) entry which is preliminary data.</text>
</comment>
<organism evidence="3 4">
    <name type="scientific">Oryzihumus leptocrescens</name>
    <dbReference type="NCBI Taxonomy" id="297536"/>
    <lineage>
        <taxon>Bacteria</taxon>
        <taxon>Bacillati</taxon>
        <taxon>Actinomycetota</taxon>
        <taxon>Actinomycetes</taxon>
        <taxon>Micrococcales</taxon>
        <taxon>Intrasporangiaceae</taxon>
        <taxon>Oryzihumus</taxon>
    </lineage>
</organism>
<feature type="active site" description="Proton acceptor" evidence="2">
    <location>
        <position position="127"/>
    </location>
</feature>
<dbReference type="Proteomes" id="UP000319514">
    <property type="component" value="Unassembled WGS sequence"/>
</dbReference>
<evidence type="ECO:0000256" key="1">
    <source>
        <dbReference type="ARBA" id="ARBA00022801"/>
    </source>
</evidence>
<dbReference type="EC" id="3.1.4.58" evidence="2"/>
<keyword evidence="3" id="KW-0436">Ligase</keyword>
<dbReference type="NCBIfam" id="TIGR02258">
    <property type="entry name" value="2_5_ligase"/>
    <property type="match status" value="1"/>
</dbReference>
<keyword evidence="1 2" id="KW-0378">Hydrolase</keyword>
<sequence length="188" mass="20569">MFAAVVPPEHALDDLEEFLGPRREAGPGLRWTARDQWHLTVAFMPAVPERAVDDLLERMARAAARRTPFAATLTGAGAFPDPARAKVLWAGVGGLEPEVELSRLAVGARAAAAKAGADVEGRRFHPHLTLARVGRPAEVTRWLRVLETYRGPGWTASELVLVESHLGEGPQRRPRYEVVETFALGARR</sequence>
<dbReference type="SUPFAM" id="SSF55144">
    <property type="entry name" value="LigT-like"/>
    <property type="match status" value="1"/>
</dbReference>